<dbReference type="InterPro" id="IPR000524">
    <property type="entry name" value="Tscrpt_reg_HTH_GntR"/>
</dbReference>
<dbReference type="InterPro" id="IPR036388">
    <property type="entry name" value="WH-like_DNA-bd_sf"/>
</dbReference>
<dbReference type="PANTHER" id="PTHR46577:SF1">
    <property type="entry name" value="HTH-TYPE TRANSCRIPTIONAL REGULATORY PROTEIN GABR"/>
    <property type="match status" value="1"/>
</dbReference>
<keyword evidence="2" id="KW-0663">Pyridoxal phosphate</keyword>
<dbReference type="AlphaFoldDB" id="A0A4V2YVV5"/>
<dbReference type="Pfam" id="PF00392">
    <property type="entry name" value="GntR"/>
    <property type="match status" value="1"/>
</dbReference>
<dbReference type="Gene3D" id="3.40.640.10">
    <property type="entry name" value="Type I PLP-dependent aspartate aminotransferase-like (Major domain)"/>
    <property type="match status" value="1"/>
</dbReference>
<dbReference type="CDD" id="cd00609">
    <property type="entry name" value="AAT_like"/>
    <property type="match status" value="1"/>
</dbReference>
<dbReference type="EMBL" id="SMKY01000059">
    <property type="protein sequence ID" value="TDD82957.1"/>
    <property type="molecule type" value="Genomic_DNA"/>
</dbReference>
<dbReference type="InterPro" id="IPR051446">
    <property type="entry name" value="HTH_trans_reg/aminotransferase"/>
</dbReference>
<keyword evidence="4" id="KW-0238">DNA-binding</keyword>
<comment type="similarity">
    <text evidence="1">In the C-terminal section; belongs to the class-I pyridoxal-phosphate-dependent aminotransferase family.</text>
</comment>
<evidence type="ECO:0000256" key="3">
    <source>
        <dbReference type="ARBA" id="ARBA00023015"/>
    </source>
</evidence>
<comment type="caution">
    <text evidence="7">The sequence shown here is derived from an EMBL/GenBank/DDBJ whole genome shotgun (WGS) entry which is preliminary data.</text>
</comment>
<dbReference type="Pfam" id="PF00155">
    <property type="entry name" value="Aminotran_1_2"/>
    <property type="match status" value="1"/>
</dbReference>
<dbReference type="PROSITE" id="PS50949">
    <property type="entry name" value="HTH_GNTR"/>
    <property type="match status" value="1"/>
</dbReference>
<evidence type="ECO:0000313" key="8">
    <source>
        <dbReference type="Proteomes" id="UP000295578"/>
    </source>
</evidence>
<dbReference type="GO" id="GO:0003700">
    <property type="term" value="F:DNA-binding transcription factor activity"/>
    <property type="evidence" value="ECO:0007669"/>
    <property type="project" value="InterPro"/>
</dbReference>
<dbReference type="SMART" id="SM00345">
    <property type="entry name" value="HTH_GNTR"/>
    <property type="match status" value="1"/>
</dbReference>
<proteinExistence type="inferred from homology"/>
<evidence type="ECO:0000256" key="1">
    <source>
        <dbReference type="ARBA" id="ARBA00005384"/>
    </source>
</evidence>
<keyword evidence="7" id="KW-0032">Aminotransferase</keyword>
<sequence length="458" mass="47851">MDLLLLHKVLPEEDVTDAAWLAERIGDRTARGIAAALTNLIRSGELPAGTRLPTVRGLAAELGVSPGTVADAWTTLRRHRVVSAQRRRGTVVIGPPNVPHPARYERIGEFGTRLAIDLAVAAPDPALLPPLDAALAAGARTANLNDYTRETITPALRAAVEPGWPFPAPGLLTAGGGYEGVQLVCQTVAVPGDRIAVEDPTGARLLDILEAQGAEIVPVACDAEGPLPEALAEALASKPAAFVYQPRAQTPRGHALTPGRAAALAALLAPAGTLVIEDDGTGEVSTSPVVSVGTHLPDRTVLVRSYSKSHGPDLRIAVLGGAAEPVERVRVLRSFGTGWTSRILQDALAHLLADAATGELVAHARRTYTERRDGLAAALAERGVPTGNRDGMMLWVPVADESEALVTLAAHGVAAAPGSRYQIVPSGPHLRIATSRLHDTPFPLPELADLIALAARPR</sequence>
<accession>A0A4V2YVV5</accession>
<dbReference type="CDD" id="cd07377">
    <property type="entry name" value="WHTH_GntR"/>
    <property type="match status" value="1"/>
</dbReference>
<evidence type="ECO:0000256" key="5">
    <source>
        <dbReference type="ARBA" id="ARBA00023163"/>
    </source>
</evidence>
<name>A0A4V2YVV5_9ACTN</name>
<feature type="domain" description="HTH gntR-type" evidence="6">
    <location>
        <begin position="27"/>
        <end position="95"/>
    </location>
</feature>
<dbReference type="InterPro" id="IPR015424">
    <property type="entry name" value="PyrdxlP-dep_Trfase"/>
</dbReference>
<dbReference type="OrthoDB" id="4336542at2"/>
<dbReference type="SUPFAM" id="SSF46785">
    <property type="entry name" value="Winged helix' DNA-binding domain"/>
    <property type="match status" value="1"/>
</dbReference>
<dbReference type="InterPro" id="IPR004839">
    <property type="entry name" value="Aminotransferase_I/II_large"/>
</dbReference>
<evidence type="ECO:0000256" key="2">
    <source>
        <dbReference type="ARBA" id="ARBA00022898"/>
    </source>
</evidence>
<organism evidence="7 8">
    <name type="scientific">Actinomadura darangshiensis</name>
    <dbReference type="NCBI Taxonomy" id="705336"/>
    <lineage>
        <taxon>Bacteria</taxon>
        <taxon>Bacillati</taxon>
        <taxon>Actinomycetota</taxon>
        <taxon>Actinomycetes</taxon>
        <taxon>Streptosporangiales</taxon>
        <taxon>Thermomonosporaceae</taxon>
        <taxon>Actinomadura</taxon>
    </lineage>
</organism>
<dbReference type="SUPFAM" id="SSF53383">
    <property type="entry name" value="PLP-dependent transferases"/>
    <property type="match status" value="1"/>
</dbReference>
<dbReference type="GO" id="GO:0008483">
    <property type="term" value="F:transaminase activity"/>
    <property type="evidence" value="ECO:0007669"/>
    <property type="project" value="UniProtKB-KW"/>
</dbReference>
<dbReference type="PANTHER" id="PTHR46577">
    <property type="entry name" value="HTH-TYPE TRANSCRIPTIONAL REGULATORY PROTEIN GABR"/>
    <property type="match status" value="1"/>
</dbReference>
<protein>
    <submittedName>
        <fullName evidence="7">Aminotransferase class I/II-fold pyridoxal phosphate-dependent enzyme</fullName>
    </submittedName>
</protein>
<evidence type="ECO:0000313" key="7">
    <source>
        <dbReference type="EMBL" id="TDD82957.1"/>
    </source>
</evidence>
<keyword evidence="7" id="KW-0808">Transferase</keyword>
<reference evidence="7 8" key="1">
    <citation type="submission" date="2019-03" db="EMBL/GenBank/DDBJ databases">
        <title>Draft genome sequences of novel Actinobacteria.</title>
        <authorList>
            <person name="Sahin N."/>
            <person name="Ay H."/>
            <person name="Saygin H."/>
        </authorList>
    </citation>
    <scope>NUCLEOTIDE SEQUENCE [LARGE SCALE GENOMIC DNA]</scope>
    <source>
        <strain evidence="7 8">DSM 45941</strain>
    </source>
</reference>
<keyword evidence="8" id="KW-1185">Reference proteome</keyword>
<dbReference type="InterPro" id="IPR036390">
    <property type="entry name" value="WH_DNA-bd_sf"/>
</dbReference>
<evidence type="ECO:0000256" key="4">
    <source>
        <dbReference type="ARBA" id="ARBA00023125"/>
    </source>
</evidence>
<dbReference type="Gene3D" id="1.10.10.10">
    <property type="entry name" value="Winged helix-like DNA-binding domain superfamily/Winged helix DNA-binding domain"/>
    <property type="match status" value="1"/>
</dbReference>
<keyword evidence="5" id="KW-0804">Transcription</keyword>
<dbReference type="Proteomes" id="UP000295578">
    <property type="component" value="Unassembled WGS sequence"/>
</dbReference>
<dbReference type="InterPro" id="IPR015421">
    <property type="entry name" value="PyrdxlP-dep_Trfase_major"/>
</dbReference>
<gene>
    <name evidence="7" type="ORF">E1293_15560</name>
</gene>
<dbReference type="GO" id="GO:0030170">
    <property type="term" value="F:pyridoxal phosphate binding"/>
    <property type="evidence" value="ECO:0007669"/>
    <property type="project" value="InterPro"/>
</dbReference>
<dbReference type="GO" id="GO:0003677">
    <property type="term" value="F:DNA binding"/>
    <property type="evidence" value="ECO:0007669"/>
    <property type="project" value="UniProtKB-KW"/>
</dbReference>
<keyword evidence="3" id="KW-0805">Transcription regulation</keyword>
<evidence type="ECO:0000259" key="6">
    <source>
        <dbReference type="PROSITE" id="PS50949"/>
    </source>
</evidence>